<evidence type="ECO:0000313" key="1">
    <source>
        <dbReference type="EMBL" id="MET3633944.1"/>
    </source>
</evidence>
<dbReference type="Gene3D" id="3.30.1490.390">
    <property type="match status" value="1"/>
</dbReference>
<dbReference type="RefSeq" id="WP_354367934.1">
    <property type="nucleotide sequence ID" value="NZ_JBEPLN010000006.1"/>
</dbReference>
<name>A0ABV2JDU8_9STRE</name>
<gene>
    <name evidence="1" type="ORF">ABID28_000579</name>
</gene>
<dbReference type="EMBL" id="JBEPLN010000006">
    <property type="protein sequence ID" value="MET3633944.1"/>
    <property type="molecule type" value="Genomic_DNA"/>
</dbReference>
<proteinExistence type="predicted"/>
<dbReference type="InterPro" id="IPR027879">
    <property type="entry name" value="DUF4649"/>
</dbReference>
<dbReference type="Proteomes" id="UP001549037">
    <property type="component" value="Unassembled WGS sequence"/>
</dbReference>
<accession>A0ABV2JDU8</accession>
<protein>
    <recommendedName>
        <fullName evidence="3">DUF4649 domain-containing protein</fullName>
    </recommendedName>
</protein>
<keyword evidence="2" id="KW-1185">Reference proteome</keyword>
<sequence>MIEIFYTNGQQEFQVQYDNYNEFERAQFSCLTPIADHYKVTKVLYNDHLLDYHDVMGNLYFFLSKLDHSQYQ</sequence>
<dbReference type="Pfam" id="PF15507">
    <property type="entry name" value="DUF4649"/>
    <property type="match status" value="1"/>
</dbReference>
<comment type="caution">
    <text evidence="1">The sequence shown here is derived from an EMBL/GenBank/DDBJ whole genome shotgun (WGS) entry which is preliminary data.</text>
</comment>
<organism evidence="1 2">
    <name type="scientific">Streptococcus porcorum</name>
    <dbReference type="NCBI Taxonomy" id="701526"/>
    <lineage>
        <taxon>Bacteria</taxon>
        <taxon>Bacillati</taxon>
        <taxon>Bacillota</taxon>
        <taxon>Bacilli</taxon>
        <taxon>Lactobacillales</taxon>
        <taxon>Streptococcaceae</taxon>
        <taxon>Streptococcus</taxon>
    </lineage>
</organism>
<reference evidence="1 2" key="1">
    <citation type="submission" date="2024-06" db="EMBL/GenBank/DDBJ databases">
        <title>Genomic Encyclopedia of Type Strains, Phase IV (KMG-IV): sequencing the most valuable type-strain genomes for metagenomic binning, comparative biology and taxonomic classification.</title>
        <authorList>
            <person name="Goeker M."/>
        </authorList>
    </citation>
    <scope>NUCLEOTIDE SEQUENCE [LARGE SCALE GENOMIC DNA]</scope>
    <source>
        <strain evidence="1 2">DSM 28302</strain>
    </source>
</reference>
<evidence type="ECO:0000313" key="2">
    <source>
        <dbReference type="Proteomes" id="UP001549037"/>
    </source>
</evidence>
<evidence type="ECO:0008006" key="3">
    <source>
        <dbReference type="Google" id="ProtNLM"/>
    </source>
</evidence>